<dbReference type="InterPro" id="IPR004843">
    <property type="entry name" value="Calcineurin-like_PHP"/>
</dbReference>
<evidence type="ECO:0000256" key="11">
    <source>
        <dbReference type="ARBA" id="ARBA00047268"/>
    </source>
</evidence>
<sequence length="561" mass="63717">MRRHWLLSGVCVTLAIAAALSAPLRFQSDRAVSVNLECDVCKTGVALARRLLDEGKNSLVPEVARIICLYSYKEAPQVCDGVVKLWQPMFMYALDHVYLDPDDVCGQYLGAGCSNASIPQFDYFWNISLPPNPKPPVKPILPPKSGAPRLRILHLSDVHIDVLYSVGASADCGLPTCCRRSDGMPPSSKRRAAYWGDYNCDLPWWTADNSFKQIARDRQFDLIYFTGDLPDHHVWEQTRQEEIALYSGFTQLVQKYFPGVPLVVAMGNHESVPVNSFPPRYIMGNDSMDWLYTKVWQLLSPWIPADQKANVLGGGYYTHLLRPGLRVVSLNMNYGGDLNWWLLGNLTDPDGQYQWFIDVLQRAEDSGEKVHVLGHIPPNGVIKGYSWNYFKIAERYESTIAGHFFGHTHLDNFAVMLDPANQTRAFGTIYVSGSLKTSQNPSYRIYEVDGNYSGASFQVLSYSNYIFNLTEANLAGQGREPVWFLEYNTTSAYGMQFAFPQSWADLVRRFESDDSLFQKFYRFHYKLNVPSDQPAVCTGNCKRKFICHFRNARKHDKTFPC</sequence>
<feature type="binding site" evidence="13">
    <location>
        <position position="407"/>
    </location>
    <ligand>
        <name>Zn(2+)</name>
        <dbReference type="ChEBI" id="CHEBI:29105"/>
        <label>2</label>
    </ligand>
</feature>
<feature type="binding site" evidence="13">
    <location>
        <position position="409"/>
    </location>
    <ligand>
        <name>Zn(2+)</name>
        <dbReference type="ChEBI" id="CHEBI:29105"/>
        <label>1</label>
    </ligand>
</feature>
<dbReference type="STRING" id="282301.A0A267EVF9"/>
<dbReference type="PROSITE" id="PS50015">
    <property type="entry name" value="SAP_B"/>
    <property type="match status" value="1"/>
</dbReference>
<evidence type="ECO:0000256" key="8">
    <source>
        <dbReference type="ARBA" id="ARBA00023157"/>
    </source>
</evidence>
<evidence type="ECO:0000256" key="10">
    <source>
        <dbReference type="ARBA" id="ARBA00023295"/>
    </source>
</evidence>
<keyword evidence="5 15" id="KW-0732">Signal</keyword>
<dbReference type="InterPro" id="IPR041805">
    <property type="entry name" value="ASMase/PPN1_MPP"/>
</dbReference>
<keyword evidence="6 12" id="KW-0378">Hydrolase</keyword>
<feature type="binding site" evidence="13">
    <location>
        <position position="157"/>
    </location>
    <ligand>
        <name>Zn(2+)</name>
        <dbReference type="ChEBI" id="CHEBI:29105"/>
        <label>1</label>
    </ligand>
</feature>
<dbReference type="InterPro" id="IPR029052">
    <property type="entry name" value="Metallo-depent_PP-like"/>
</dbReference>
<dbReference type="Pfam" id="PF00149">
    <property type="entry name" value="Metallophos"/>
    <property type="match status" value="1"/>
</dbReference>
<feature type="chain" id="PRO_5013080071" description="Sphingomyelin phosphodiesterase" evidence="15">
    <location>
        <begin position="22"/>
        <end position="561"/>
    </location>
</feature>
<comment type="catalytic activity">
    <reaction evidence="11">
        <text>a sphingomyelin + H2O = phosphocholine + an N-acylsphing-4-enine + H(+)</text>
        <dbReference type="Rhea" id="RHEA:19253"/>
        <dbReference type="ChEBI" id="CHEBI:15377"/>
        <dbReference type="ChEBI" id="CHEBI:15378"/>
        <dbReference type="ChEBI" id="CHEBI:17636"/>
        <dbReference type="ChEBI" id="CHEBI:52639"/>
        <dbReference type="ChEBI" id="CHEBI:295975"/>
        <dbReference type="EC" id="3.1.4.12"/>
    </reaction>
    <physiologicalReaction direction="left-to-right" evidence="11">
        <dbReference type="Rhea" id="RHEA:19254"/>
    </physiologicalReaction>
</comment>
<evidence type="ECO:0000256" key="14">
    <source>
        <dbReference type="PIRSR" id="PIRSR000948-2"/>
    </source>
</evidence>
<dbReference type="CDD" id="cd00842">
    <property type="entry name" value="MPP_ASMase"/>
    <property type="match status" value="1"/>
</dbReference>
<dbReference type="GO" id="GO:0046513">
    <property type="term" value="P:ceramide biosynthetic process"/>
    <property type="evidence" value="ECO:0007669"/>
    <property type="project" value="TreeGrafter"/>
</dbReference>
<evidence type="ECO:0000259" key="16">
    <source>
        <dbReference type="PROSITE" id="PS50015"/>
    </source>
</evidence>
<evidence type="ECO:0000256" key="3">
    <source>
        <dbReference type="ARBA" id="ARBA00022525"/>
    </source>
</evidence>
<dbReference type="InterPro" id="IPR011160">
    <property type="entry name" value="Sphingomy_PDE"/>
</dbReference>
<evidence type="ECO:0000313" key="17">
    <source>
        <dbReference type="EMBL" id="PAA64944.1"/>
    </source>
</evidence>
<gene>
    <name evidence="17" type="ORF">BOX15_Mlig024602g1</name>
</gene>
<feature type="signal peptide" evidence="15">
    <location>
        <begin position="1"/>
        <end position="21"/>
    </location>
</feature>
<dbReference type="GO" id="GO:0016020">
    <property type="term" value="C:membrane"/>
    <property type="evidence" value="ECO:0007669"/>
    <property type="project" value="GOC"/>
</dbReference>
<comment type="caution">
    <text evidence="17">The sequence shown here is derived from an EMBL/GenBank/DDBJ whole genome shotgun (WGS) entry which is preliminary data.</text>
</comment>
<dbReference type="Proteomes" id="UP000215902">
    <property type="component" value="Unassembled WGS sequence"/>
</dbReference>
<evidence type="ECO:0000256" key="9">
    <source>
        <dbReference type="ARBA" id="ARBA00023180"/>
    </source>
</evidence>
<comment type="function">
    <text evidence="12">Converts sphingomyelin to ceramide.</text>
</comment>
<dbReference type="GO" id="GO:0005615">
    <property type="term" value="C:extracellular space"/>
    <property type="evidence" value="ECO:0007669"/>
    <property type="project" value="TreeGrafter"/>
</dbReference>
<keyword evidence="10 12" id="KW-0326">Glycosidase</keyword>
<reference evidence="17 18" key="1">
    <citation type="submission" date="2017-06" db="EMBL/GenBank/DDBJ databases">
        <title>A platform for efficient transgenesis in Macrostomum lignano, a flatworm model organism for stem cell research.</title>
        <authorList>
            <person name="Berezikov E."/>
        </authorList>
    </citation>
    <scope>NUCLEOTIDE SEQUENCE [LARGE SCALE GENOMIC DNA]</scope>
    <source>
        <strain evidence="17">DV1</strain>
        <tissue evidence="17">Whole organism</tissue>
    </source>
</reference>
<dbReference type="GO" id="GO:0046872">
    <property type="term" value="F:metal ion binding"/>
    <property type="evidence" value="ECO:0007669"/>
    <property type="project" value="UniProtKB-KW"/>
</dbReference>
<dbReference type="EMBL" id="NIVC01001698">
    <property type="protein sequence ID" value="PAA64944.1"/>
    <property type="molecule type" value="Genomic_DNA"/>
</dbReference>
<dbReference type="Gene3D" id="3.60.21.10">
    <property type="match status" value="1"/>
</dbReference>
<dbReference type="InterPro" id="IPR011001">
    <property type="entry name" value="Saposin-like"/>
</dbReference>
<evidence type="ECO:0000313" key="18">
    <source>
        <dbReference type="Proteomes" id="UP000215902"/>
    </source>
</evidence>
<organism evidence="17 18">
    <name type="scientific">Macrostomum lignano</name>
    <dbReference type="NCBI Taxonomy" id="282301"/>
    <lineage>
        <taxon>Eukaryota</taxon>
        <taxon>Metazoa</taxon>
        <taxon>Spiralia</taxon>
        <taxon>Lophotrochozoa</taxon>
        <taxon>Platyhelminthes</taxon>
        <taxon>Rhabditophora</taxon>
        <taxon>Macrostomorpha</taxon>
        <taxon>Macrostomida</taxon>
        <taxon>Macrostomidae</taxon>
        <taxon>Macrostomum</taxon>
    </lineage>
</organism>
<evidence type="ECO:0000256" key="15">
    <source>
        <dbReference type="SAM" id="SignalP"/>
    </source>
</evidence>
<evidence type="ECO:0000256" key="6">
    <source>
        <dbReference type="ARBA" id="ARBA00022801"/>
    </source>
</evidence>
<dbReference type="GO" id="GO:0006685">
    <property type="term" value="P:sphingomyelin catabolic process"/>
    <property type="evidence" value="ECO:0007669"/>
    <property type="project" value="UniProtKB-UniRule"/>
</dbReference>
<feature type="disulfide bond" evidence="14">
    <location>
        <begin position="178"/>
        <end position="200"/>
    </location>
</feature>
<keyword evidence="7 13" id="KW-0862">Zinc</keyword>
<comment type="similarity">
    <text evidence="2 12">Belongs to the acid sphingomyelinase family.</text>
</comment>
<feature type="disulfide bond" evidence="14">
    <location>
        <begin position="537"/>
        <end position="541"/>
    </location>
</feature>
<dbReference type="GO" id="GO:0061750">
    <property type="term" value="F:acid sphingomyelin phosphodiesterase activity"/>
    <property type="evidence" value="ECO:0007669"/>
    <property type="project" value="TreeGrafter"/>
</dbReference>
<dbReference type="PANTHER" id="PTHR10340:SF34">
    <property type="entry name" value="SPHINGOMYELIN PHOSPHODIESTERASE"/>
    <property type="match status" value="1"/>
</dbReference>
<dbReference type="Pfam" id="PF19272">
    <property type="entry name" value="ASMase_C"/>
    <property type="match status" value="1"/>
</dbReference>
<evidence type="ECO:0000256" key="5">
    <source>
        <dbReference type="ARBA" id="ARBA00022729"/>
    </source>
</evidence>
<protein>
    <recommendedName>
        <fullName evidence="12">Sphingomyelin phosphodiesterase</fullName>
    </recommendedName>
</protein>
<feature type="disulfide bond" evidence="14">
    <location>
        <begin position="172"/>
        <end position="177"/>
    </location>
</feature>
<comment type="cofactor">
    <cofactor evidence="13">
        <name>Zn(2+)</name>
        <dbReference type="ChEBI" id="CHEBI:29105"/>
    </cofactor>
    <text evidence="13">Binds 2 Zn(2+) ions per subunit.</text>
</comment>
<feature type="disulfide bond" evidence="14">
    <location>
        <begin position="38"/>
        <end position="113"/>
    </location>
</feature>
<dbReference type="InterPro" id="IPR008139">
    <property type="entry name" value="SaposinB_dom"/>
</dbReference>
<dbReference type="InterPro" id="IPR045473">
    <property type="entry name" value="ASM_C"/>
</dbReference>
<dbReference type="AlphaFoldDB" id="A0A267EVF9"/>
<feature type="binding site" evidence="13">
    <location>
        <position position="228"/>
    </location>
    <ligand>
        <name>Zn(2+)</name>
        <dbReference type="ChEBI" id="CHEBI:29105"/>
        <label>2</label>
    </ligand>
</feature>
<feature type="binding site" evidence="13">
    <location>
        <position position="268"/>
    </location>
    <ligand>
        <name>Zn(2+)</name>
        <dbReference type="ChEBI" id="CHEBI:29105"/>
        <label>2</label>
    </ligand>
</feature>
<dbReference type="SUPFAM" id="SSF56300">
    <property type="entry name" value="Metallo-dependent phosphatases"/>
    <property type="match status" value="1"/>
</dbReference>
<evidence type="ECO:0000256" key="1">
    <source>
        <dbReference type="ARBA" id="ARBA00004613"/>
    </source>
</evidence>
<dbReference type="OrthoDB" id="282973at2759"/>
<comment type="subcellular location">
    <subcellularLocation>
        <location evidence="1">Secreted</location>
    </subcellularLocation>
</comment>
<keyword evidence="4 13" id="KW-0479">Metal-binding</keyword>
<evidence type="ECO:0000256" key="4">
    <source>
        <dbReference type="ARBA" id="ARBA00022723"/>
    </source>
</evidence>
<accession>A0A267EVF9</accession>
<keyword evidence="9" id="KW-0325">Glycoprotein</keyword>
<evidence type="ECO:0000256" key="13">
    <source>
        <dbReference type="PIRSR" id="PIRSR000948-1"/>
    </source>
</evidence>
<dbReference type="PIRSF" id="PIRSF000948">
    <property type="entry name" value="Sphingomy_PDE"/>
    <property type="match status" value="1"/>
</dbReference>
<dbReference type="PANTHER" id="PTHR10340">
    <property type="entry name" value="SPHINGOMYELIN PHOSPHODIESTERASE"/>
    <property type="match status" value="1"/>
</dbReference>
<dbReference type="GO" id="GO:0005764">
    <property type="term" value="C:lysosome"/>
    <property type="evidence" value="ECO:0007669"/>
    <property type="project" value="TreeGrafter"/>
</dbReference>
<keyword evidence="3" id="KW-0964">Secreted</keyword>
<feature type="binding site" evidence="13">
    <location>
        <position position="159"/>
    </location>
    <ligand>
        <name>Zn(2+)</name>
        <dbReference type="ChEBI" id="CHEBI:29105"/>
        <label>1</label>
    </ligand>
</feature>
<feature type="binding site" evidence="13">
    <location>
        <position position="228"/>
    </location>
    <ligand>
        <name>Zn(2+)</name>
        <dbReference type="ChEBI" id="CHEBI:29105"/>
        <label>1</label>
    </ligand>
</feature>
<proteinExistence type="inferred from homology"/>
<feature type="domain" description="Saposin B-type" evidence="16">
    <location>
        <begin position="34"/>
        <end position="117"/>
    </location>
</feature>
<keyword evidence="8 14" id="KW-1015">Disulfide bond</keyword>
<dbReference type="SUPFAM" id="SSF47862">
    <property type="entry name" value="Saposin"/>
    <property type="match status" value="1"/>
</dbReference>
<feature type="disulfide bond" evidence="14">
    <location>
        <begin position="68"/>
        <end position="79"/>
    </location>
</feature>
<evidence type="ECO:0000256" key="2">
    <source>
        <dbReference type="ARBA" id="ARBA00008234"/>
    </source>
</evidence>
<evidence type="ECO:0000256" key="12">
    <source>
        <dbReference type="PIRNR" id="PIRNR000948"/>
    </source>
</evidence>
<dbReference type="GO" id="GO:0016798">
    <property type="term" value="F:hydrolase activity, acting on glycosyl bonds"/>
    <property type="evidence" value="ECO:0007669"/>
    <property type="project" value="UniProtKB-KW"/>
</dbReference>
<feature type="binding site" evidence="13">
    <location>
        <position position="375"/>
    </location>
    <ligand>
        <name>Zn(2+)</name>
        <dbReference type="ChEBI" id="CHEBI:29105"/>
        <label>2</label>
    </ligand>
</feature>
<evidence type="ECO:0000256" key="7">
    <source>
        <dbReference type="ARBA" id="ARBA00022833"/>
    </source>
</evidence>
<keyword evidence="18" id="KW-1185">Reference proteome</keyword>
<feature type="disulfide bond" evidence="14">
    <location>
        <begin position="41"/>
        <end position="105"/>
    </location>
</feature>
<name>A0A267EVF9_9PLAT</name>